<dbReference type="GO" id="GO:0006355">
    <property type="term" value="P:regulation of DNA-templated transcription"/>
    <property type="evidence" value="ECO:0007669"/>
    <property type="project" value="InterPro"/>
</dbReference>
<dbReference type="SMART" id="SM00862">
    <property type="entry name" value="Trans_reg_C"/>
    <property type="match status" value="1"/>
</dbReference>
<dbReference type="Pfam" id="PF03704">
    <property type="entry name" value="BTAD"/>
    <property type="match status" value="1"/>
</dbReference>
<evidence type="ECO:0000259" key="7">
    <source>
        <dbReference type="PROSITE" id="PS51755"/>
    </source>
</evidence>
<keyword evidence="9" id="KW-1185">Reference proteome</keyword>
<dbReference type="InterPro" id="IPR005158">
    <property type="entry name" value="BTAD"/>
</dbReference>
<dbReference type="GO" id="GO:0003677">
    <property type="term" value="F:DNA binding"/>
    <property type="evidence" value="ECO:0007669"/>
    <property type="project" value="UniProtKB-UniRule"/>
</dbReference>
<organism evidence="8 9">
    <name type="scientific">Catenulispora acidiphila (strain DSM 44928 / JCM 14897 / NBRC 102108 / NRRL B-24433 / ID139908)</name>
    <dbReference type="NCBI Taxonomy" id="479433"/>
    <lineage>
        <taxon>Bacteria</taxon>
        <taxon>Bacillati</taxon>
        <taxon>Actinomycetota</taxon>
        <taxon>Actinomycetes</taxon>
        <taxon>Catenulisporales</taxon>
        <taxon>Catenulisporaceae</taxon>
        <taxon>Catenulispora</taxon>
    </lineage>
</organism>
<feature type="region of interest" description="Disordered" evidence="6">
    <location>
        <begin position="340"/>
        <end position="389"/>
    </location>
</feature>
<dbReference type="InterPro" id="IPR019734">
    <property type="entry name" value="TPR_rpt"/>
</dbReference>
<evidence type="ECO:0000256" key="4">
    <source>
        <dbReference type="ARBA" id="ARBA00023163"/>
    </source>
</evidence>
<dbReference type="InterPro" id="IPR051677">
    <property type="entry name" value="AfsR-DnrI-RedD_regulator"/>
</dbReference>
<feature type="DNA-binding region" description="OmpR/PhoB-type" evidence="5">
    <location>
        <begin position="17"/>
        <end position="126"/>
    </location>
</feature>
<feature type="domain" description="OmpR/PhoB-type" evidence="7">
    <location>
        <begin position="17"/>
        <end position="126"/>
    </location>
</feature>
<dbReference type="GO" id="GO:0043531">
    <property type="term" value="F:ADP binding"/>
    <property type="evidence" value="ECO:0007669"/>
    <property type="project" value="InterPro"/>
</dbReference>
<name>C7Q847_CATAD</name>
<dbReference type="Pfam" id="PF00931">
    <property type="entry name" value="NB-ARC"/>
    <property type="match status" value="1"/>
</dbReference>
<dbReference type="SUPFAM" id="SSF48452">
    <property type="entry name" value="TPR-like"/>
    <property type="match status" value="2"/>
</dbReference>
<dbReference type="SMART" id="SM01043">
    <property type="entry name" value="BTAD"/>
    <property type="match status" value="1"/>
</dbReference>
<dbReference type="InterPro" id="IPR016032">
    <property type="entry name" value="Sig_transdc_resp-reg_C-effctor"/>
</dbReference>
<proteinExistence type="inferred from homology"/>
<feature type="compositionally biased region" description="Gly residues" evidence="6">
    <location>
        <begin position="101"/>
        <end position="113"/>
    </location>
</feature>
<comment type="similarity">
    <text evidence="1">Belongs to the AfsR/DnrI/RedD regulatory family.</text>
</comment>
<feature type="compositionally biased region" description="Pro residues" evidence="6">
    <location>
        <begin position="1127"/>
        <end position="1138"/>
    </location>
</feature>
<sequence>MNIYLTACQINTRRLRAYPAQVADSAWRFSVLGPVRGWGPHGELDLGSPQQRELLALLALRPGRAAMAEELIDALWGGDAPKGALSTIRTYASRLRRALGGMDGTGGTGGTGGMNAKTGHTGRFGQADQASQAGHAAPSEYADHADHAKRPGQATHAVQPSQGPHAGHAHHAGADSPISSVAGGYALTVDPSAVDALAFEAGQAVAAGLRATGDLVGAARRLHEALALWQGEPLAGLTGPFAVAQRAQWTERRLGALEARIALDLEVGRYNAVTAELAALATEFPLRERFRELQMLALARSGRKAEALAVYDQTRRTLAEELGVDPGPDLRALYRQVAAGSSDGGSRVDGAVPRALRKPSGPLAEGQTGPSAKPVPRPVSQTSVTLPGPAQLPADVADFTGRAVWSRQLLDLMQPGEAMPLAVLSGIGGAGKSTLAVHTAHLAAAKFPDGQLFAALRGTDREPADPGGVLGGFLRALGTDPGAVPDTVRERSELFRSTLAGRRVLIVLDDVRDAEQIRPLLPGTPGCAVLATSRSRLTGVPGARLLELGAFHPDEALALFRAVAGPDRVTGSEPAVRRAVAVCGHLPLAVRILASRLAARPHWTAETLAGRLCDEARRLDELRAGDLAVEATFRLGYEHLRPDQAHAFRLLAVPDGPDIGVEAVAALLCCPQQEAEDLAEELVDLCLVESPSPGRYRLHSLLRMFARRLAADIDGPGAPRAALDRLIQHYLGYCAAAATRVNRCAANLVGLIAEPETVDVPDDPGECMAWGEREREAVCAAAAQALLSRDSGGSAVVDACADLLYWLGILCQSGPGDEDLARLAAVVIDEADRDDNRRAEVIARSQLAYSLSQSWYLAEADVQAAAAVSVARGLPEPGYLLEALSVLSANHWRAGRDEESMRAASEALRLLEETGAGWEQLSEAQLNLAQSLCRVQQPQEARELAERGLALRRAHGDASALAYGLHATGMVLREAGFPDRAAACHREASDIHCGIGQLRRLGWSHLRLGEALFDQGVHDEALEAAGHAAETLTELGDRPGLGLALVLIGRIHERLGDPAGARAAWQDAYTVFDGTSSPVTVELRKLLGLDAGPGGVVGVVDGAVDAAVGGAAEPEPGGARPAEQWPPWMPRHPVPPRG</sequence>
<dbReference type="HOGENOM" id="CLU_004665_2_0_11"/>
<dbReference type="PANTHER" id="PTHR35807">
    <property type="entry name" value="TRANSCRIPTIONAL REGULATOR REDD-RELATED"/>
    <property type="match status" value="1"/>
</dbReference>
<dbReference type="InterPro" id="IPR002182">
    <property type="entry name" value="NB-ARC"/>
</dbReference>
<accession>C7Q847</accession>
<evidence type="ECO:0000256" key="5">
    <source>
        <dbReference type="PROSITE-ProRule" id="PRU01091"/>
    </source>
</evidence>
<dbReference type="SUPFAM" id="SSF52540">
    <property type="entry name" value="P-loop containing nucleoside triphosphate hydrolases"/>
    <property type="match status" value="1"/>
</dbReference>
<keyword evidence="2" id="KW-0805">Transcription regulation</keyword>
<keyword evidence="4" id="KW-0804">Transcription</keyword>
<dbReference type="SUPFAM" id="SSF46894">
    <property type="entry name" value="C-terminal effector domain of the bipartite response regulators"/>
    <property type="match status" value="1"/>
</dbReference>
<dbReference type="InterPro" id="IPR011990">
    <property type="entry name" value="TPR-like_helical_dom_sf"/>
</dbReference>
<dbReference type="PRINTS" id="PR00364">
    <property type="entry name" value="DISEASERSIST"/>
</dbReference>
<dbReference type="AlphaFoldDB" id="C7Q847"/>
<dbReference type="Gene3D" id="3.40.50.300">
    <property type="entry name" value="P-loop containing nucleotide triphosphate hydrolases"/>
    <property type="match status" value="1"/>
</dbReference>
<dbReference type="PROSITE" id="PS51755">
    <property type="entry name" value="OMPR_PHOB"/>
    <property type="match status" value="1"/>
</dbReference>
<dbReference type="InterPro" id="IPR036388">
    <property type="entry name" value="WH-like_DNA-bd_sf"/>
</dbReference>
<gene>
    <name evidence="8" type="ordered locus">Caci_5355</name>
</gene>
<dbReference type="Proteomes" id="UP000000851">
    <property type="component" value="Chromosome"/>
</dbReference>
<dbReference type="SMART" id="SM00028">
    <property type="entry name" value="TPR"/>
    <property type="match status" value="3"/>
</dbReference>
<protein>
    <submittedName>
        <fullName evidence="8">Transcriptional regulator, SARP family</fullName>
    </submittedName>
</protein>
<feature type="region of interest" description="Disordered" evidence="6">
    <location>
        <begin position="1109"/>
        <end position="1138"/>
    </location>
</feature>
<dbReference type="Pfam" id="PF13424">
    <property type="entry name" value="TPR_12"/>
    <property type="match status" value="1"/>
</dbReference>
<dbReference type="PANTHER" id="PTHR35807:SF1">
    <property type="entry name" value="TRANSCRIPTIONAL REGULATOR REDD"/>
    <property type="match status" value="1"/>
</dbReference>
<dbReference type="Gene3D" id="1.10.10.10">
    <property type="entry name" value="Winged helix-like DNA-binding domain superfamily/Winged helix DNA-binding domain"/>
    <property type="match status" value="1"/>
</dbReference>
<evidence type="ECO:0000256" key="3">
    <source>
        <dbReference type="ARBA" id="ARBA00023125"/>
    </source>
</evidence>
<reference evidence="8 9" key="1">
    <citation type="journal article" date="2009" name="Stand. Genomic Sci.">
        <title>Complete genome sequence of Catenulispora acidiphila type strain (ID 139908).</title>
        <authorList>
            <person name="Copeland A."/>
            <person name="Lapidus A."/>
            <person name="Glavina Del Rio T."/>
            <person name="Nolan M."/>
            <person name="Lucas S."/>
            <person name="Chen F."/>
            <person name="Tice H."/>
            <person name="Cheng J.F."/>
            <person name="Bruce D."/>
            <person name="Goodwin L."/>
            <person name="Pitluck S."/>
            <person name="Mikhailova N."/>
            <person name="Pati A."/>
            <person name="Ivanova N."/>
            <person name="Mavromatis K."/>
            <person name="Chen A."/>
            <person name="Palaniappan K."/>
            <person name="Chain P."/>
            <person name="Land M."/>
            <person name="Hauser L."/>
            <person name="Chang Y.J."/>
            <person name="Jeffries C.D."/>
            <person name="Chertkov O."/>
            <person name="Brettin T."/>
            <person name="Detter J.C."/>
            <person name="Han C."/>
            <person name="Ali Z."/>
            <person name="Tindall B.J."/>
            <person name="Goker M."/>
            <person name="Bristow J."/>
            <person name="Eisen J.A."/>
            <person name="Markowitz V."/>
            <person name="Hugenholtz P."/>
            <person name="Kyrpides N.C."/>
            <person name="Klenk H.P."/>
        </authorList>
    </citation>
    <scope>NUCLEOTIDE SEQUENCE [LARGE SCALE GENOMIC DNA]</scope>
    <source>
        <strain evidence="9">DSM 44928 / JCM 14897 / NBRC 102108 / NRRL B-24433 / ID139908</strain>
    </source>
</reference>
<dbReference type="OrthoDB" id="9812579at2"/>
<keyword evidence="3 5" id="KW-0238">DNA-binding</keyword>
<dbReference type="InterPro" id="IPR027417">
    <property type="entry name" value="P-loop_NTPase"/>
</dbReference>
<dbReference type="eggNOG" id="COG3903">
    <property type="taxonomic scope" value="Bacteria"/>
</dbReference>
<evidence type="ECO:0000256" key="2">
    <source>
        <dbReference type="ARBA" id="ARBA00023015"/>
    </source>
</evidence>
<evidence type="ECO:0000256" key="1">
    <source>
        <dbReference type="ARBA" id="ARBA00005820"/>
    </source>
</evidence>
<dbReference type="Pfam" id="PF00486">
    <property type="entry name" value="Trans_reg_C"/>
    <property type="match status" value="1"/>
</dbReference>
<dbReference type="GO" id="GO:0000160">
    <property type="term" value="P:phosphorelay signal transduction system"/>
    <property type="evidence" value="ECO:0007669"/>
    <property type="project" value="InterPro"/>
</dbReference>
<dbReference type="EMBL" id="CP001700">
    <property type="protein sequence ID" value="ACU74214.1"/>
    <property type="molecule type" value="Genomic_DNA"/>
</dbReference>
<dbReference type="CDD" id="cd15831">
    <property type="entry name" value="BTAD"/>
    <property type="match status" value="1"/>
</dbReference>
<evidence type="ECO:0000313" key="8">
    <source>
        <dbReference type="EMBL" id="ACU74214.1"/>
    </source>
</evidence>
<dbReference type="Gene3D" id="1.25.40.10">
    <property type="entry name" value="Tetratricopeptide repeat domain"/>
    <property type="match status" value="2"/>
</dbReference>
<dbReference type="eggNOG" id="COG3629">
    <property type="taxonomic scope" value="Bacteria"/>
</dbReference>
<dbReference type="InParanoid" id="C7Q847"/>
<dbReference type="InterPro" id="IPR001867">
    <property type="entry name" value="OmpR/PhoB-type_DNA-bd"/>
</dbReference>
<feature type="region of interest" description="Disordered" evidence="6">
    <location>
        <begin position="101"/>
        <end position="175"/>
    </location>
</feature>
<feature type="compositionally biased region" description="Low complexity" evidence="6">
    <location>
        <begin position="1109"/>
        <end position="1119"/>
    </location>
</feature>
<evidence type="ECO:0000313" key="9">
    <source>
        <dbReference type="Proteomes" id="UP000000851"/>
    </source>
</evidence>
<dbReference type="KEGG" id="cai:Caci_5355"/>
<dbReference type="STRING" id="479433.Caci_5355"/>
<evidence type="ECO:0000256" key="6">
    <source>
        <dbReference type="SAM" id="MobiDB-lite"/>
    </source>
</evidence>